<dbReference type="Pfam" id="PF00005">
    <property type="entry name" value="ABC_tran"/>
    <property type="match status" value="1"/>
</dbReference>
<dbReference type="GO" id="GO:0016887">
    <property type="term" value="F:ATP hydrolysis activity"/>
    <property type="evidence" value="ECO:0007669"/>
    <property type="project" value="InterPro"/>
</dbReference>
<accession>A0AAF0I4L9</accession>
<evidence type="ECO:0000256" key="2">
    <source>
        <dbReference type="ARBA" id="ARBA00022840"/>
    </source>
</evidence>
<sequence>MEVKNLAKIINHQEIISDINFTLNRGEIVGLVGRNGTGKTTLFRTIANHYQEDSGEVIINGTSLKKECLNYEEIFYLDNQYNFLANLTVNRIASYYKKLYLGFDSEKFFGLIKKHRLPEQVVFKRLSKGMKGLLMIILAISSGANYLLLDEPFDGLDVLIKKQAIQLVLNEVSLNQRPILISSHNLVELEQLIDRVLFLKDQTITKEYHLEELRSEAVKLQLVFKENTLPKLVRDHAKVIDVQGRVIVGIFNPYSPELDKELRALRPIVMEKLPVLLEDLFRADLADEEIFISDDDFIRGNQV</sequence>
<dbReference type="InterPro" id="IPR027417">
    <property type="entry name" value="P-loop_NTPase"/>
</dbReference>
<evidence type="ECO:0000313" key="5">
    <source>
        <dbReference type="Proteomes" id="UP001179647"/>
    </source>
</evidence>
<dbReference type="InterPro" id="IPR003439">
    <property type="entry name" value="ABC_transporter-like_ATP-bd"/>
</dbReference>
<name>A0AAF0I4L9_9ENTE</name>
<gene>
    <name evidence="4" type="ORF">OL234_05760</name>
</gene>
<dbReference type="CDD" id="cd03230">
    <property type="entry name" value="ABC_DR_subfamily_A"/>
    <property type="match status" value="1"/>
</dbReference>
<evidence type="ECO:0000313" key="4">
    <source>
        <dbReference type="EMBL" id="WEG72493.1"/>
    </source>
</evidence>
<dbReference type="KEGG" id="vie:OL234_05760"/>
<protein>
    <submittedName>
        <fullName evidence="4">ABC transporter ATP-binding protein</fullName>
    </submittedName>
</protein>
<dbReference type="GO" id="GO:0005524">
    <property type="term" value="F:ATP binding"/>
    <property type="evidence" value="ECO:0007669"/>
    <property type="project" value="UniProtKB-KW"/>
</dbReference>
<dbReference type="SUPFAM" id="SSF52540">
    <property type="entry name" value="P-loop containing nucleoside triphosphate hydrolases"/>
    <property type="match status" value="1"/>
</dbReference>
<dbReference type="SMART" id="SM00382">
    <property type="entry name" value="AAA"/>
    <property type="match status" value="1"/>
</dbReference>
<dbReference type="PANTHER" id="PTHR43158:SF10">
    <property type="entry name" value="ABC TRANSPORTER ATP-BINDING PROTEIN YTRB"/>
    <property type="match status" value="1"/>
</dbReference>
<keyword evidence="5" id="KW-1185">Reference proteome</keyword>
<keyword evidence="2 4" id="KW-0067">ATP-binding</keyword>
<reference evidence="4" key="1">
    <citation type="submission" date="2022-10" db="EMBL/GenBank/DDBJ databases">
        <title>Vagococcus sp. isolated from poultry meat.</title>
        <authorList>
            <person name="Johansson P."/>
            <person name="Bjorkroth J."/>
        </authorList>
    </citation>
    <scope>NUCLEOTIDE SEQUENCE</scope>
    <source>
        <strain evidence="4">STAA11</strain>
    </source>
</reference>
<evidence type="ECO:0000256" key="1">
    <source>
        <dbReference type="ARBA" id="ARBA00022741"/>
    </source>
</evidence>
<feature type="domain" description="ABC transporter" evidence="3">
    <location>
        <begin position="1"/>
        <end position="226"/>
    </location>
</feature>
<dbReference type="AlphaFoldDB" id="A0AAF0I4L9"/>
<dbReference type="PROSITE" id="PS50893">
    <property type="entry name" value="ABC_TRANSPORTER_2"/>
    <property type="match status" value="1"/>
</dbReference>
<dbReference type="InterPro" id="IPR003593">
    <property type="entry name" value="AAA+_ATPase"/>
</dbReference>
<dbReference type="Proteomes" id="UP001179647">
    <property type="component" value="Chromosome"/>
</dbReference>
<dbReference type="EMBL" id="CP110232">
    <property type="protein sequence ID" value="WEG72493.1"/>
    <property type="molecule type" value="Genomic_DNA"/>
</dbReference>
<evidence type="ECO:0000259" key="3">
    <source>
        <dbReference type="PROSITE" id="PS50893"/>
    </source>
</evidence>
<dbReference type="Gene3D" id="3.40.50.300">
    <property type="entry name" value="P-loop containing nucleotide triphosphate hydrolases"/>
    <property type="match status" value="1"/>
</dbReference>
<keyword evidence="1" id="KW-0547">Nucleotide-binding</keyword>
<organism evidence="4 5">
    <name type="scientific">Vagococcus intermedius</name>
    <dbReference type="NCBI Taxonomy" id="2991418"/>
    <lineage>
        <taxon>Bacteria</taxon>
        <taxon>Bacillati</taxon>
        <taxon>Bacillota</taxon>
        <taxon>Bacilli</taxon>
        <taxon>Lactobacillales</taxon>
        <taxon>Enterococcaceae</taxon>
        <taxon>Vagococcus</taxon>
    </lineage>
</organism>
<dbReference type="PANTHER" id="PTHR43158">
    <property type="entry name" value="SKFA PEPTIDE EXPORT ATP-BINDING PROTEIN SKFE"/>
    <property type="match status" value="1"/>
</dbReference>
<dbReference type="RefSeq" id="WP_275468296.1">
    <property type="nucleotide sequence ID" value="NZ_CP110232.1"/>
</dbReference>
<proteinExistence type="predicted"/>